<dbReference type="AlphaFoldDB" id="A0A9N9M2I0"/>
<dbReference type="Proteomes" id="UP000701801">
    <property type="component" value="Unassembled WGS sequence"/>
</dbReference>
<protein>
    <submittedName>
        <fullName evidence="1">Uncharacterized protein</fullName>
    </submittedName>
</protein>
<comment type="caution">
    <text evidence="1">The sequence shown here is derived from an EMBL/GenBank/DDBJ whole genome shotgun (WGS) entry which is preliminary data.</text>
</comment>
<dbReference type="EMBL" id="CAJVRM010000755">
    <property type="protein sequence ID" value="CAG8984273.1"/>
    <property type="molecule type" value="Genomic_DNA"/>
</dbReference>
<accession>A0A9N9M2I0</accession>
<name>A0A9N9M2I0_9HELO</name>
<evidence type="ECO:0000313" key="1">
    <source>
        <dbReference type="EMBL" id="CAG8984273.1"/>
    </source>
</evidence>
<reference evidence="1" key="1">
    <citation type="submission" date="2021-07" db="EMBL/GenBank/DDBJ databases">
        <authorList>
            <person name="Durling M."/>
        </authorList>
    </citation>
    <scope>NUCLEOTIDE SEQUENCE</scope>
</reference>
<keyword evidence="2" id="KW-1185">Reference proteome</keyword>
<proteinExistence type="predicted"/>
<evidence type="ECO:0000313" key="2">
    <source>
        <dbReference type="Proteomes" id="UP000701801"/>
    </source>
</evidence>
<organism evidence="1 2">
    <name type="scientific">Hymenoscyphus albidus</name>
    <dbReference type="NCBI Taxonomy" id="595503"/>
    <lineage>
        <taxon>Eukaryota</taxon>
        <taxon>Fungi</taxon>
        <taxon>Dikarya</taxon>
        <taxon>Ascomycota</taxon>
        <taxon>Pezizomycotina</taxon>
        <taxon>Leotiomycetes</taxon>
        <taxon>Helotiales</taxon>
        <taxon>Helotiaceae</taxon>
        <taxon>Hymenoscyphus</taxon>
    </lineage>
</organism>
<gene>
    <name evidence="1" type="ORF">HYALB_00010698</name>
</gene>
<sequence>MTDHTWRCLAAKSPASCPLYKGARMKPPFDRFETAFKKGQSSFVQDFLAMLHVARSHNA</sequence>